<evidence type="ECO:0008006" key="4">
    <source>
        <dbReference type="Google" id="ProtNLM"/>
    </source>
</evidence>
<comment type="caution">
    <text evidence="2">The sequence shown here is derived from an EMBL/GenBank/DDBJ whole genome shotgun (WGS) entry which is preliminary data.</text>
</comment>
<evidence type="ECO:0000313" key="3">
    <source>
        <dbReference type="Proteomes" id="UP001168528"/>
    </source>
</evidence>
<feature type="signal peptide" evidence="1">
    <location>
        <begin position="1"/>
        <end position="16"/>
    </location>
</feature>
<name>A0ABT8RG02_9BACT</name>
<accession>A0ABT8RG02</accession>
<evidence type="ECO:0000313" key="2">
    <source>
        <dbReference type="EMBL" id="MDO1451037.1"/>
    </source>
</evidence>
<proteinExistence type="predicted"/>
<dbReference type="RefSeq" id="WP_302041837.1">
    <property type="nucleotide sequence ID" value="NZ_JAUKPO010000041.1"/>
</dbReference>
<dbReference type="Proteomes" id="UP001168528">
    <property type="component" value="Unassembled WGS sequence"/>
</dbReference>
<reference evidence="2" key="1">
    <citation type="submission" date="2023-07" db="EMBL/GenBank/DDBJ databases">
        <title>The genome sequence of Rhodocytophaga aerolata KACC 12507.</title>
        <authorList>
            <person name="Zhang X."/>
        </authorList>
    </citation>
    <scope>NUCLEOTIDE SEQUENCE</scope>
    <source>
        <strain evidence="2">KACC 12507</strain>
    </source>
</reference>
<gene>
    <name evidence="2" type="ORF">Q0590_32485</name>
</gene>
<sequence length="172" mass="19496">MLQLFLLSLLGSFSFAAFLNPGIDIHTLRREYLQAVENEDKTNELLAVLTKENSQEPLRIGYKGALEALKAKHAFNPYNKLSYLKKAQQTFEQAISLSPEDVELRFLRFSVQHYLPSFLGASKNLEEDKLVIVKNIAQPGLDKDVQATVARFLLETKRCTATEQQKLQAVLN</sequence>
<dbReference type="EMBL" id="JAUKPO010000041">
    <property type="protein sequence ID" value="MDO1451037.1"/>
    <property type="molecule type" value="Genomic_DNA"/>
</dbReference>
<keyword evidence="1" id="KW-0732">Signal</keyword>
<feature type="chain" id="PRO_5046786619" description="Tetratricopeptide repeat protein" evidence="1">
    <location>
        <begin position="17"/>
        <end position="172"/>
    </location>
</feature>
<protein>
    <recommendedName>
        <fullName evidence="4">Tetratricopeptide repeat protein</fullName>
    </recommendedName>
</protein>
<organism evidence="2 3">
    <name type="scientific">Rhodocytophaga aerolata</name>
    <dbReference type="NCBI Taxonomy" id="455078"/>
    <lineage>
        <taxon>Bacteria</taxon>
        <taxon>Pseudomonadati</taxon>
        <taxon>Bacteroidota</taxon>
        <taxon>Cytophagia</taxon>
        <taxon>Cytophagales</taxon>
        <taxon>Rhodocytophagaceae</taxon>
        <taxon>Rhodocytophaga</taxon>
    </lineage>
</organism>
<keyword evidence="3" id="KW-1185">Reference proteome</keyword>
<evidence type="ECO:0000256" key="1">
    <source>
        <dbReference type="SAM" id="SignalP"/>
    </source>
</evidence>